<sequence length="318" mass="35030">MSLVKLMKKTKLKQTEILLLALIAVIALLYVFETLAGKGIQGGLAVKSDKTEKISEENYEQKIIPKDGVVLPVKWRNLGTQMTKAGVIDKSKMEELYASRGGLNDEEKKLLEGIDNGNLKITRENSSFVLNLLWALGLGNKNEILENGPMSDKKYGGAGNFASTGGWTLARGNPEGEQTPYRAGAMSHYSKHRFIVLTPEQQALVEKVSKGIYRPCCGNSTYFPDCNHGMAMLGLLELMASQRVSEDEMYKTALAVNSYWFPDTYITIAKYLKSQGKNWDKIDPKEILGFDYSSGAGFQKVRSKVENTGFKGGGSCGV</sequence>
<evidence type="ECO:0000313" key="1">
    <source>
        <dbReference type="EMBL" id="KKR15272.1"/>
    </source>
</evidence>
<dbReference type="EMBL" id="LBWS01000006">
    <property type="protein sequence ID" value="KKR15272.1"/>
    <property type="molecule type" value="Genomic_DNA"/>
</dbReference>
<protein>
    <submittedName>
        <fullName evidence="1">Uncharacterized protein</fullName>
    </submittedName>
</protein>
<gene>
    <name evidence="1" type="ORF">UT42_C0006G0009</name>
</gene>
<name>A0A0G0RNT8_9BACT</name>
<dbReference type="AlphaFoldDB" id="A0A0G0RNT8"/>
<proteinExistence type="predicted"/>
<evidence type="ECO:0000313" key="2">
    <source>
        <dbReference type="Proteomes" id="UP000034048"/>
    </source>
</evidence>
<comment type="caution">
    <text evidence="1">The sequence shown here is derived from an EMBL/GenBank/DDBJ whole genome shotgun (WGS) entry which is preliminary data.</text>
</comment>
<dbReference type="Proteomes" id="UP000034048">
    <property type="component" value="Unassembled WGS sequence"/>
</dbReference>
<reference evidence="1 2" key="1">
    <citation type="journal article" date="2015" name="Nature">
        <title>rRNA introns, odd ribosomes, and small enigmatic genomes across a large radiation of phyla.</title>
        <authorList>
            <person name="Brown C.T."/>
            <person name="Hug L.A."/>
            <person name="Thomas B.C."/>
            <person name="Sharon I."/>
            <person name="Castelle C.J."/>
            <person name="Singh A."/>
            <person name="Wilkins M.J."/>
            <person name="Williams K.H."/>
            <person name="Banfield J.F."/>
        </authorList>
    </citation>
    <scope>NUCLEOTIDE SEQUENCE [LARGE SCALE GENOMIC DNA]</scope>
</reference>
<organism evidence="1 2">
    <name type="scientific">Candidatus Falkowbacteria bacterium GW2011_GWA2_39_24</name>
    <dbReference type="NCBI Taxonomy" id="1618634"/>
    <lineage>
        <taxon>Bacteria</taxon>
        <taxon>Candidatus Falkowiibacteriota</taxon>
    </lineage>
</organism>
<accession>A0A0G0RNT8</accession>